<protein>
    <recommendedName>
        <fullName evidence="1">Methyltransferase domain-containing protein</fullName>
    </recommendedName>
</protein>
<dbReference type="Pfam" id="PF13649">
    <property type="entry name" value="Methyltransf_25"/>
    <property type="match status" value="1"/>
</dbReference>
<dbReference type="STRING" id="1963862.B4O97_11395"/>
<dbReference type="InterPro" id="IPR041698">
    <property type="entry name" value="Methyltransf_25"/>
</dbReference>
<dbReference type="InterPro" id="IPR029063">
    <property type="entry name" value="SAM-dependent_MTases_sf"/>
</dbReference>
<organism evidence="2 3">
    <name type="scientific">Marispirochaeta aestuarii</name>
    <dbReference type="NCBI Taxonomy" id="1963862"/>
    <lineage>
        <taxon>Bacteria</taxon>
        <taxon>Pseudomonadati</taxon>
        <taxon>Spirochaetota</taxon>
        <taxon>Spirochaetia</taxon>
        <taxon>Spirochaetales</taxon>
        <taxon>Spirochaetaceae</taxon>
        <taxon>Marispirochaeta</taxon>
    </lineage>
</organism>
<evidence type="ECO:0000259" key="1">
    <source>
        <dbReference type="Pfam" id="PF13649"/>
    </source>
</evidence>
<dbReference type="EMBL" id="MWQY01000011">
    <property type="protein sequence ID" value="ORC34934.1"/>
    <property type="molecule type" value="Genomic_DNA"/>
</dbReference>
<dbReference type="CDD" id="cd02440">
    <property type="entry name" value="AdoMet_MTases"/>
    <property type="match status" value="1"/>
</dbReference>
<dbReference type="RefSeq" id="WP_083050938.1">
    <property type="nucleotide sequence ID" value="NZ_MWQY01000011.1"/>
</dbReference>
<evidence type="ECO:0000313" key="2">
    <source>
        <dbReference type="EMBL" id="ORC34934.1"/>
    </source>
</evidence>
<keyword evidence="3" id="KW-1185">Reference proteome</keyword>
<accession>A0A1Y1RYG8</accession>
<dbReference type="SUPFAM" id="SSF53335">
    <property type="entry name" value="S-adenosyl-L-methionine-dependent methyltransferases"/>
    <property type="match status" value="1"/>
</dbReference>
<dbReference type="Gene3D" id="3.40.50.150">
    <property type="entry name" value="Vaccinia Virus protein VP39"/>
    <property type="match status" value="1"/>
</dbReference>
<reference evidence="2 3" key="1">
    <citation type="submission" date="2017-03" db="EMBL/GenBank/DDBJ databases">
        <title>Draft Genome sequence of Marispirochaeta sp. strain JC444.</title>
        <authorList>
            <person name="Shivani Y."/>
            <person name="Subhash Y."/>
            <person name="Sasikala C."/>
            <person name="Ramana C."/>
        </authorList>
    </citation>
    <scope>NUCLEOTIDE SEQUENCE [LARGE SCALE GENOMIC DNA]</scope>
    <source>
        <strain evidence="2 3">JC444</strain>
    </source>
</reference>
<comment type="caution">
    <text evidence="2">The sequence shown here is derived from an EMBL/GenBank/DDBJ whole genome shotgun (WGS) entry which is preliminary data.</text>
</comment>
<dbReference type="AlphaFoldDB" id="A0A1Y1RYG8"/>
<sequence length="209" mass="23829">MKDSLRRLKEHYEPRIRPESMGYEILDWEDQESQFCRFDVLVRKIDLSGKSLLDLGCGVGDLCSYLQQKGIEASYTGVDILEKMIREARRRCPPGRFIKADLLRENPFGNERFQIAFCSGIFNLETGDNERLLDAYLTRLQDLTTEAVVINLLSIASRDQQDKYHYFDPDSVIKRAGGLFPLAEIEAGYLSNDFTLVCRHGSSSSGSRS</sequence>
<gene>
    <name evidence="2" type="ORF">B4O97_11395</name>
</gene>
<dbReference type="Proteomes" id="UP000192343">
    <property type="component" value="Unassembled WGS sequence"/>
</dbReference>
<dbReference type="OrthoDB" id="9791837at2"/>
<feature type="domain" description="Methyltransferase" evidence="1">
    <location>
        <begin position="53"/>
        <end position="136"/>
    </location>
</feature>
<name>A0A1Y1RYG8_9SPIO</name>
<evidence type="ECO:0000313" key="3">
    <source>
        <dbReference type="Proteomes" id="UP000192343"/>
    </source>
</evidence>
<proteinExistence type="predicted"/>